<dbReference type="GO" id="GO:0006313">
    <property type="term" value="P:DNA transposition"/>
    <property type="evidence" value="ECO:0007669"/>
    <property type="project" value="InterPro"/>
</dbReference>
<accession>A0A3P2A5J3</accession>
<evidence type="ECO:0000313" key="1">
    <source>
        <dbReference type="EMBL" id="RRD90178.1"/>
    </source>
</evidence>
<organism evidence="1 2">
    <name type="scientific">Conchiformibius steedae</name>
    <dbReference type="NCBI Taxonomy" id="153493"/>
    <lineage>
        <taxon>Bacteria</taxon>
        <taxon>Pseudomonadati</taxon>
        <taxon>Pseudomonadota</taxon>
        <taxon>Betaproteobacteria</taxon>
        <taxon>Neisseriales</taxon>
        <taxon>Neisseriaceae</taxon>
        <taxon>Conchiformibius</taxon>
    </lineage>
</organism>
<dbReference type="GO" id="GO:0004803">
    <property type="term" value="F:transposase activity"/>
    <property type="evidence" value="ECO:0007669"/>
    <property type="project" value="InterPro"/>
</dbReference>
<dbReference type="EMBL" id="RQYC01000007">
    <property type="protein sequence ID" value="RRD90178.1"/>
    <property type="molecule type" value="Genomic_DNA"/>
</dbReference>
<gene>
    <name evidence="1" type="ORF">EII21_05955</name>
</gene>
<evidence type="ECO:0000313" key="2">
    <source>
        <dbReference type="Proteomes" id="UP000269923"/>
    </source>
</evidence>
<dbReference type="NCBIfam" id="NF033558">
    <property type="entry name" value="transpos_IS1"/>
    <property type="match status" value="1"/>
</dbReference>
<comment type="caution">
    <text evidence="1">The sequence shown here is derived from an EMBL/GenBank/DDBJ whole genome shotgun (WGS) entry which is preliminary data.</text>
</comment>
<dbReference type="AlphaFoldDB" id="A0A3P2A5J3"/>
<proteinExistence type="predicted"/>
<dbReference type="GO" id="GO:0003677">
    <property type="term" value="F:DNA binding"/>
    <property type="evidence" value="ECO:0007669"/>
    <property type="project" value="InterPro"/>
</dbReference>
<dbReference type="RefSeq" id="WP_124794741.1">
    <property type="nucleotide sequence ID" value="NZ_RQYC01000007.1"/>
</dbReference>
<protein>
    <submittedName>
        <fullName evidence="1">IS1 family transposase</fullName>
    </submittedName>
</protein>
<reference evidence="1 2" key="1">
    <citation type="submission" date="2018-11" db="EMBL/GenBank/DDBJ databases">
        <title>Genomes From Bacteria Associated with the Canine Oral Cavity: a Test Case for Automated Genome-Based Taxonomic Assignment.</title>
        <authorList>
            <person name="Coil D.A."/>
            <person name="Jospin G."/>
            <person name="Darling A.E."/>
            <person name="Wallis C."/>
            <person name="Davis I.J."/>
            <person name="Harris S."/>
            <person name="Eisen J.A."/>
            <person name="Holcombe L.J."/>
            <person name="O'Flynn C."/>
        </authorList>
    </citation>
    <scope>NUCLEOTIDE SEQUENCE [LARGE SCALE GENOMIC DNA]</scope>
    <source>
        <strain evidence="1 2">COT-280</strain>
    </source>
</reference>
<dbReference type="PANTHER" id="PTHR33293">
    <property type="entry name" value="INSERTION ELEMENT IS1 1 PROTEIN INSB-RELATED"/>
    <property type="match status" value="1"/>
</dbReference>
<name>A0A3P2A5J3_9NEIS</name>
<dbReference type="InterPro" id="IPR051354">
    <property type="entry name" value="Transposase_27_IS1"/>
</dbReference>
<dbReference type="PANTHER" id="PTHR33293:SF2">
    <property type="entry name" value="TRANSPOSASE"/>
    <property type="match status" value="1"/>
</dbReference>
<sequence length="235" mass="27204">MKIQTTLRCPRCQGLNIKKNGFNGNRKQKYDCKICKRCFIGDHALDNKGCHSQSDAMIWRMIAYGNGVRAICAITGFSRDKVQAALKRSRHQITPKQKHYDTLQVDEFHTFVGSKKNKVWLIYAYHAKTSEIVAFVWGKRDLQTALALKQRLKALKVSYERIASDNWDALVNAFSDTDDQWVGKQHTKAIEGNNCRIRHRLSRAIRRSCCFSKSMFYHIKSFNIGFWAINNPKQI</sequence>
<keyword evidence="2" id="KW-1185">Reference proteome</keyword>
<dbReference type="Proteomes" id="UP000269923">
    <property type="component" value="Unassembled WGS sequence"/>
</dbReference>
<dbReference type="OrthoDB" id="8613338at2"/>
<dbReference type="InterPro" id="IPR005063">
    <property type="entry name" value="Transposase_27"/>
</dbReference>
<dbReference type="Pfam" id="PF03400">
    <property type="entry name" value="DDE_Tnp_IS1"/>
    <property type="match status" value="1"/>
</dbReference>